<dbReference type="Gene3D" id="3.40.50.1000">
    <property type="entry name" value="HAD superfamily/HAD-like"/>
    <property type="match status" value="1"/>
</dbReference>
<evidence type="ECO:0000256" key="4">
    <source>
        <dbReference type="ARBA" id="ARBA00022842"/>
    </source>
</evidence>
<accession>A0A412IRJ9</accession>
<protein>
    <submittedName>
        <fullName evidence="5">HAD family hydrolase</fullName>
    </submittedName>
</protein>
<evidence type="ECO:0000313" key="6">
    <source>
        <dbReference type="Proteomes" id="UP000283295"/>
    </source>
</evidence>
<keyword evidence="2" id="KW-0479">Metal-binding</keyword>
<reference evidence="5 6" key="1">
    <citation type="submission" date="2018-08" db="EMBL/GenBank/DDBJ databases">
        <title>A genome reference for cultivated species of the human gut microbiota.</title>
        <authorList>
            <person name="Zou Y."/>
            <person name="Xue W."/>
            <person name="Luo G."/>
        </authorList>
    </citation>
    <scope>NUCLEOTIDE SEQUENCE [LARGE SCALE GENOMIC DNA]</scope>
    <source>
        <strain evidence="5 6">AF22-21</strain>
    </source>
</reference>
<dbReference type="InterPro" id="IPR036412">
    <property type="entry name" value="HAD-like_sf"/>
</dbReference>
<dbReference type="NCBIfam" id="TIGR01509">
    <property type="entry name" value="HAD-SF-IA-v3"/>
    <property type="match status" value="1"/>
</dbReference>
<dbReference type="AlphaFoldDB" id="A0A412IRJ9"/>
<dbReference type="Proteomes" id="UP000283295">
    <property type="component" value="Unassembled WGS sequence"/>
</dbReference>
<dbReference type="NCBIfam" id="TIGR01549">
    <property type="entry name" value="HAD-SF-IA-v1"/>
    <property type="match status" value="1"/>
</dbReference>
<organism evidence="5 6">
    <name type="scientific">Coprococcus eutactus</name>
    <dbReference type="NCBI Taxonomy" id="33043"/>
    <lineage>
        <taxon>Bacteria</taxon>
        <taxon>Bacillati</taxon>
        <taxon>Bacillota</taxon>
        <taxon>Clostridia</taxon>
        <taxon>Lachnospirales</taxon>
        <taxon>Lachnospiraceae</taxon>
        <taxon>Coprococcus</taxon>
    </lineage>
</organism>
<dbReference type="EMBL" id="QRVK01000017">
    <property type="protein sequence ID" value="RGS41749.1"/>
    <property type="molecule type" value="Genomic_DNA"/>
</dbReference>
<dbReference type="SFLD" id="SFLDG01129">
    <property type="entry name" value="C1.5:_HAD__Beta-PGM__Phosphata"/>
    <property type="match status" value="1"/>
</dbReference>
<gene>
    <name evidence="5" type="ORF">DWX94_08095</name>
</gene>
<keyword evidence="3 5" id="KW-0378">Hydrolase</keyword>
<comment type="cofactor">
    <cofactor evidence="1">
        <name>Mg(2+)</name>
        <dbReference type="ChEBI" id="CHEBI:18420"/>
    </cofactor>
</comment>
<dbReference type="SUPFAM" id="SSF56784">
    <property type="entry name" value="HAD-like"/>
    <property type="match status" value="1"/>
</dbReference>
<dbReference type="SFLD" id="SFLDS00003">
    <property type="entry name" value="Haloacid_Dehalogenase"/>
    <property type="match status" value="1"/>
</dbReference>
<dbReference type="OrthoDB" id="264363at2"/>
<dbReference type="GO" id="GO:0044281">
    <property type="term" value="P:small molecule metabolic process"/>
    <property type="evidence" value="ECO:0007669"/>
    <property type="project" value="UniProtKB-ARBA"/>
</dbReference>
<dbReference type="InterPro" id="IPR041492">
    <property type="entry name" value="HAD_2"/>
</dbReference>
<keyword evidence="4" id="KW-0460">Magnesium</keyword>
<evidence type="ECO:0000256" key="1">
    <source>
        <dbReference type="ARBA" id="ARBA00001946"/>
    </source>
</evidence>
<dbReference type="GO" id="GO:0046872">
    <property type="term" value="F:metal ion binding"/>
    <property type="evidence" value="ECO:0007669"/>
    <property type="project" value="UniProtKB-KW"/>
</dbReference>
<dbReference type="InterPro" id="IPR023214">
    <property type="entry name" value="HAD_sf"/>
</dbReference>
<proteinExistence type="predicted"/>
<dbReference type="InterPro" id="IPR006439">
    <property type="entry name" value="HAD-SF_hydro_IA"/>
</dbReference>
<dbReference type="GO" id="GO:0016791">
    <property type="term" value="F:phosphatase activity"/>
    <property type="evidence" value="ECO:0007669"/>
    <property type="project" value="TreeGrafter"/>
</dbReference>
<dbReference type="InterPro" id="IPR051400">
    <property type="entry name" value="HAD-like_hydrolase"/>
</dbReference>
<evidence type="ECO:0000256" key="2">
    <source>
        <dbReference type="ARBA" id="ARBA00022723"/>
    </source>
</evidence>
<comment type="caution">
    <text evidence="5">The sequence shown here is derived from an EMBL/GenBank/DDBJ whole genome shotgun (WGS) entry which is preliminary data.</text>
</comment>
<dbReference type="PANTHER" id="PTHR46470:SF2">
    <property type="entry name" value="GLYCERALDEHYDE 3-PHOSPHATE PHOSPHATASE"/>
    <property type="match status" value="1"/>
</dbReference>
<dbReference type="Pfam" id="PF13419">
    <property type="entry name" value="HAD_2"/>
    <property type="match status" value="1"/>
</dbReference>
<dbReference type="PANTHER" id="PTHR46470">
    <property type="entry name" value="N-ACYLNEURAMINATE-9-PHOSPHATASE"/>
    <property type="match status" value="1"/>
</dbReference>
<dbReference type="Gene3D" id="1.10.150.520">
    <property type="match status" value="1"/>
</dbReference>
<evidence type="ECO:0000256" key="3">
    <source>
        <dbReference type="ARBA" id="ARBA00022801"/>
    </source>
</evidence>
<sequence length="246" mass="28642">MYDNIIFDLYGTLIDIHTDEEDIAVWKHMCEFYAEHGVKYNPAGLRSKYKRQVRRAEQAMAKKKFKFPEIQILDVFEQLTRKKDQDADDCAELTVKAAQEFRKTSTEYIKLYDGVKEMLGRLKNSGKKLYVLSNAQRVYTLPEIQKLGIEEYFTDISLSSDFGAMKPDAVFYQQMLDRNHINPNRSIMVGNDAVCDIMAARQARLHTCYIRSKLSPVDDDQRYIKSDIMLDEPDMAKLCEYLLGEE</sequence>
<name>A0A412IRJ9_9FIRM</name>
<evidence type="ECO:0000313" key="5">
    <source>
        <dbReference type="EMBL" id="RGS41749.1"/>
    </source>
</evidence>